<dbReference type="GO" id="GO:0000014">
    <property type="term" value="F:single-stranded DNA endodeoxyribonuclease activity"/>
    <property type="evidence" value="ECO:0007669"/>
    <property type="project" value="TreeGrafter"/>
</dbReference>
<dbReference type="SMART" id="SM01347">
    <property type="entry name" value="Mre11_DNA_bind"/>
    <property type="match status" value="1"/>
</dbReference>
<proteinExistence type="predicted"/>
<dbReference type="GO" id="GO:0006303">
    <property type="term" value="P:double-strand break repair via nonhomologous end joining"/>
    <property type="evidence" value="ECO:0007669"/>
    <property type="project" value="TreeGrafter"/>
</dbReference>
<protein>
    <recommendedName>
        <fullName evidence="1">Mre11 DNA-binding domain-containing protein</fullName>
    </recommendedName>
</protein>
<keyword evidence="3" id="KW-1185">Reference proteome</keyword>
<dbReference type="EMBL" id="JABSTV010001253">
    <property type="protein sequence ID" value="KAH7943659.1"/>
    <property type="molecule type" value="Genomic_DNA"/>
</dbReference>
<dbReference type="Gene3D" id="3.30.110.110">
    <property type="entry name" value="Mre11, capping domain"/>
    <property type="match status" value="1"/>
</dbReference>
<reference evidence="2" key="2">
    <citation type="submission" date="2021-09" db="EMBL/GenBank/DDBJ databases">
        <authorList>
            <person name="Jia N."/>
            <person name="Wang J."/>
            <person name="Shi W."/>
            <person name="Du L."/>
            <person name="Sun Y."/>
            <person name="Zhan W."/>
            <person name="Jiang J."/>
            <person name="Wang Q."/>
            <person name="Zhang B."/>
            <person name="Ji P."/>
            <person name="Sakyi L.B."/>
            <person name="Cui X."/>
            <person name="Yuan T."/>
            <person name="Jiang B."/>
            <person name="Yang W."/>
            <person name="Lam T.T.-Y."/>
            <person name="Chang Q."/>
            <person name="Ding S."/>
            <person name="Wang X."/>
            <person name="Zhu J."/>
            <person name="Ruan X."/>
            <person name="Zhao L."/>
            <person name="Wei J."/>
            <person name="Que T."/>
            <person name="Du C."/>
            <person name="Cheng J."/>
            <person name="Dai P."/>
            <person name="Han X."/>
            <person name="Huang E."/>
            <person name="Gao Y."/>
            <person name="Liu J."/>
            <person name="Shao H."/>
            <person name="Ye R."/>
            <person name="Li L."/>
            <person name="Wei W."/>
            <person name="Wang X."/>
            <person name="Wang C."/>
            <person name="Huo Q."/>
            <person name="Li W."/>
            <person name="Guo W."/>
            <person name="Chen H."/>
            <person name="Chen S."/>
            <person name="Zhou L."/>
            <person name="Zhou L."/>
            <person name="Ni X."/>
            <person name="Tian J."/>
            <person name="Zhou Y."/>
            <person name="Sheng Y."/>
            <person name="Liu T."/>
            <person name="Pan Y."/>
            <person name="Xia L."/>
            <person name="Li J."/>
            <person name="Zhao F."/>
            <person name="Cao W."/>
        </authorList>
    </citation>
    <scope>NUCLEOTIDE SEQUENCE</scope>
    <source>
        <strain evidence="2">Rsan-2018</strain>
        <tissue evidence="2">Larvae</tissue>
    </source>
</reference>
<dbReference type="GO" id="GO:0035861">
    <property type="term" value="C:site of double-strand break"/>
    <property type="evidence" value="ECO:0007669"/>
    <property type="project" value="TreeGrafter"/>
</dbReference>
<dbReference type="GO" id="GO:0007095">
    <property type="term" value="P:mitotic G2 DNA damage checkpoint signaling"/>
    <property type="evidence" value="ECO:0007669"/>
    <property type="project" value="TreeGrafter"/>
</dbReference>
<sequence length="255" mass="28632">MAAGAGFHVTQPGSPVATSLCPGEAAPKHVGILEIAMVDGKKSHKLTKIRLKTVRPFYIKTVSLFDLDEKIAAMGKRANVKTFSEHALEFCTRHIEAMIEQSIRDHPSNGPQPKLPLIRLRVEHGIEHETFSPHLVARMFPERVANLRDIVLFTKRRGTVTKDDGALDMNCLQEVANAEALARSRVEDLARAVDALKEVPESKLIEEISQLKTRFTDQPDISAEEIERRVEARKGKRSIVFKKRPRQSQGCIIFR</sequence>
<dbReference type="PANTHER" id="PTHR10139:SF1">
    <property type="entry name" value="DOUBLE-STRAND BREAK REPAIR PROTEIN MRE11"/>
    <property type="match status" value="1"/>
</dbReference>
<gene>
    <name evidence="2" type="ORF">HPB52_009864</name>
</gene>
<dbReference type="Pfam" id="PF04152">
    <property type="entry name" value="Mre11_DNA_bind"/>
    <property type="match status" value="1"/>
</dbReference>
<dbReference type="GO" id="GO:0042138">
    <property type="term" value="P:meiotic DNA double-strand break formation"/>
    <property type="evidence" value="ECO:0007669"/>
    <property type="project" value="TreeGrafter"/>
</dbReference>
<organism evidence="2 3">
    <name type="scientific">Rhipicephalus sanguineus</name>
    <name type="common">Brown dog tick</name>
    <name type="synonym">Ixodes sanguineus</name>
    <dbReference type="NCBI Taxonomy" id="34632"/>
    <lineage>
        <taxon>Eukaryota</taxon>
        <taxon>Metazoa</taxon>
        <taxon>Ecdysozoa</taxon>
        <taxon>Arthropoda</taxon>
        <taxon>Chelicerata</taxon>
        <taxon>Arachnida</taxon>
        <taxon>Acari</taxon>
        <taxon>Parasitiformes</taxon>
        <taxon>Ixodida</taxon>
        <taxon>Ixodoidea</taxon>
        <taxon>Ixodidae</taxon>
        <taxon>Rhipicephalinae</taxon>
        <taxon>Rhipicephalus</taxon>
        <taxon>Rhipicephalus</taxon>
    </lineage>
</organism>
<evidence type="ECO:0000259" key="1">
    <source>
        <dbReference type="SMART" id="SM01347"/>
    </source>
</evidence>
<dbReference type="PANTHER" id="PTHR10139">
    <property type="entry name" value="DOUBLE-STRAND BREAK REPAIR PROTEIN MRE11"/>
    <property type="match status" value="1"/>
</dbReference>
<dbReference type="GO" id="GO:0000723">
    <property type="term" value="P:telomere maintenance"/>
    <property type="evidence" value="ECO:0007669"/>
    <property type="project" value="TreeGrafter"/>
</dbReference>
<feature type="domain" description="Mre11 DNA-binding" evidence="1">
    <location>
        <begin position="44"/>
        <end position="211"/>
    </location>
</feature>
<dbReference type="InterPro" id="IPR007281">
    <property type="entry name" value="Mre11_DNA-bd"/>
</dbReference>
<dbReference type="InterPro" id="IPR038487">
    <property type="entry name" value="Mre11_capping_dom"/>
</dbReference>
<dbReference type="GO" id="GO:0030870">
    <property type="term" value="C:Mre11 complex"/>
    <property type="evidence" value="ECO:0007669"/>
    <property type="project" value="TreeGrafter"/>
</dbReference>
<dbReference type="Proteomes" id="UP000821837">
    <property type="component" value="Unassembled WGS sequence"/>
</dbReference>
<dbReference type="InterPro" id="IPR029052">
    <property type="entry name" value="Metallo-depent_PP-like"/>
</dbReference>
<comment type="caution">
    <text evidence="2">The sequence shown here is derived from an EMBL/GenBank/DDBJ whole genome shotgun (WGS) entry which is preliminary data.</text>
</comment>
<evidence type="ECO:0000313" key="3">
    <source>
        <dbReference type="Proteomes" id="UP000821837"/>
    </source>
</evidence>
<reference evidence="2" key="1">
    <citation type="journal article" date="2020" name="Cell">
        <title>Large-Scale Comparative Analyses of Tick Genomes Elucidate Their Genetic Diversity and Vector Capacities.</title>
        <authorList>
            <consortium name="Tick Genome and Microbiome Consortium (TIGMIC)"/>
            <person name="Jia N."/>
            <person name="Wang J."/>
            <person name="Shi W."/>
            <person name="Du L."/>
            <person name="Sun Y."/>
            <person name="Zhan W."/>
            <person name="Jiang J.F."/>
            <person name="Wang Q."/>
            <person name="Zhang B."/>
            <person name="Ji P."/>
            <person name="Bell-Sakyi L."/>
            <person name="Cui X.M."/>
            <person name="Yuan T.T."/>
            <person name="Jiang B.G."/>
            <person name="Yang W.F."/>
            <person name="Lam T.T."/>
            <person name="Chang Q.C."/>
            <person name="Ding S.J."/>
            <person name="Wang X.J."/>
            <person name="Zhu J.G."/>
            <person name="Ruan X.D."/>
            <person name="Zhao L."/>
            <person name="Wei J.T."/>
            <person name="Ye R.Z."/>
            <person name="Que T.C."/>
            <person name="Du C.H."/>
            <person name="Zhou Y.H."/>
            <person name="Cheng J.X."/>
            <person name="Dai P.F."/>
            <person name="Guo W.B."/>
            <person name="Han X.H."/>
            <person name="Huang E.J."/>
            <person name="Li L.F."/>
            <person name="Wei W."/>
            <person name="Gao Y.C."/>
            <person name="Liu J.Z."/>
            <person name="Shao H.Z."/>
            <person name="Wang X."/>
            <person name="Wang C.C."/>
            <person name="Yang T.C."/>
            <person name="Huo Q.B."/>
            <person name="Li W."/>
            <person name="Chen H.Y."/>
            <person name="Chen S.E."/>
            <person name="Zhou L.G."/>
            <person name="Ni X.B."/>
            <person name="Tian J.H."/>
            <person name="Sheng Y."/>
            <person name="Liu T."/>
            <person name="Pan Y.S."/>
            <person name="Xia L.Y."/>
            <person name="Li J."/>
            <person name="Zhao F."/>
            <person name="Cao W.C."/>
        </authorList>
    </citation>
    <scope>NUCLEOTIDE SEQUENCE</scope>
    <source>
        <strain evidence="2">Rsan-2018</strain>
    </source>
</reference>
<evidence type="ECO:0000313" key="2">
    <source>
        <dbReference type="EMBL" id="KAH7943659.1"/>
    </source>
</evidence>
<name>A0A9D4SR84_RHISA</name>
<dbReference type="GO" id="GO:0030145">
    <property type="term" value="F:manganese ion binding"/>
    <property type="evidence" value="ECO:0007669"/>
    <property type="project" value="InterPro"/>
</dbReference>
<dbReference type="VEuPathDB" id="VectorBase:RSAN_044532"/>
<dbReference type="AlphaFoldDB" id="A0A9D4SR84"/>
<dbReference type="GO" id="GO:0097552">
    <property type="term" value="P:mitochondrial double-strand break repair via homologous recombination"/>
    <property type="evidence" value="ECO:0007669"/>
    <property type="project" value="TreeGrafter"/>
</dbReference>
<dbReference type="GO" id="GO:0000724">
    <property type="term" value="P:double-strand break repair via homologous recombination"/>
    <property type="evidence" value="ECO:0007669"/>
    <property type="project" value="TreeGrafter"/>
</dbReference>
<accession>A0A9D4SR84</accession>
<dbReference type="Gene3D" id="3.60.21.10">
    <property type="match status" value="1"/>
</dbReference>